<keyword evidence="6 7" id="KW-0012">Acyltransferase</keyword>
<feature type="transmembrane region" description="Helical" evidence="7">
    <location>
        <begin position="45"/>
        <end position="68"/>
    </location>
</feature>
<keyword evidence="3 7" id="KW-0812">Transmembrane</keyword>
<evidence type="ECO:0000256" key="6">
    <source>
        <dbReference type="ARBA" id="ARBA00023315"/>
    </source>
</evidence>
<dbReference type="InterPro" id="IPR039859">
    <property type="entry name" value="PFA4/ZDH16/20/ERF2-like"/>
</dbReference>
<feature type="transmembrane region" description="Helical" evidence="7">
    <location>
        <begin position="224"/>
        <end position="246"/>
    </location>
</feature>
<evidence type="ECO:0000256" key="1">
    <source>
        <dbReference type="ARBA" id="ARBA00004141"/>
    </source>
</evidence>
<evidence type="ECO:0000256" key="4">
    <source>
        <dbReference type="ARBA" id="ARBA00022989"/>
    </source>
</evidence>
<dbReference type="EC" id="2.3.1.225" evidence="7"/>
<protein>
    <recommendedName>
        <fullName evidence="7">Palmitoyltransferase</fullName>
        <ecNumber evidence="7">2.3.1.225</ecNumber>
    </recommendedName>
</protein>
<dbReference type="EMBL" id="JAKKPZ010000013">
    <property type="protein sequence ID" value="KAI1714377.1"/>
    <property type="molecule type" value="Genomic_DNA"/>
</dbReference>
<dbReference type="PROSITE" id="PS50216">
    <property type="entry name" value="DHHC"/>
    <property type="match status" value="1"/>
</dbReference>
<evidence type="ECO:0000313" key="10">
    <source>
        <dbReference type="Proteomes" id="UP001201812"/>
    </source>
</evidence>
<evidence type="ECO:0000256" key="5">
    <source>
        <dbReference type="ARBA" id="ARBA00023136"/>
    </source>
</evidence>
<name>A0AAD4N3D7_9BILA</name>
<keyword evidence="5 7" id="KW-0472">Membrane</keyword>
<dbReference type="GO" id="GO:0019706">
    <property type="term" value="F:protein-cysteine S-palmitoyltransferase activity"/>
    <property type="evidence" value="ECO:0007669"/>
    <property type="project" value="UniProtKB-EC"/>
</dbReference>
<comment type="subcellular location">
    <subcellularLocation>
        <location evidence="1">Membrane</location>
        <topology evidence="1">Multi-pass membrane protein</topology>
    </subcellularLocation>
</comment>
<dbReference type="GO" id="GO:0016020">
    <property type="term" value="C:membrane"/>
    <property type="evidence" value="ECO:0007669"/>
    <property type="project" value="UniProtKB-SubCell"/>
</dbReference>
<dbReference type="Pfam" id="PF01529">
    <property type="entry name" value="DHHC"/>
    <property type="match status" value="1"/>
</dbReference>
<feature type="transmembrane region" description="Helical" evidence="7">
    <location>
        <begin position="12"/>
        <end position="33"/>
    </location>
</feature>
<evidence type="ECO:0000256" key="3">
    <source>
        <dbReference type="ARBA" id="ARBA00022692"/>
    </source>
</evidence>
<keyword evidence="4 7" id="KW-1133">Transmembrane helix</keyword>
<feature type="transmembrane region" description="Helical" evidence="7">
    <location>
        <begin position="192"/>
        <end position="212"/>
    </location>
</feature>
<dbReference type="InterPro" id="IPR001594">
    <property type="entry name" value="Palmitoyltrfase_DHHC"/>
</dbReference>
<evidence type="ECO:0000256" key="2">
    <source>
        <dbReference type="ARBA" id="ARBA00022679"/>
    </source>
</evidence>
<comment type="catalytic activity">
    <reaction evidence="7">
        <text>L-cysteinyl-[protein] + hexadecanoyl-CoA = S-hexadecanoyl-L-cysteinyl-[protein] + CoA</text>
        <dbReference type="Rhea" id="RHEA:36683"/>
        <dbReference type="Rhea" id="RHEA-COMP:10131"/>
        <dbReference type="Rhea" id="RHEA-COMP:11032"/>
        <dbReference type="ChEBI" id="CHEBI:29950"/>
        <dbReference type="ChEBI" id="CHEBI:57287"/>
        <dbReference type="ChEBI" id="CHEBI:57379"/>
        <dbReference type="ChEBI" id="CHEBI:74151"/>
        <dbReference type="EC" id="2.3.1.225"/>
    </reaction>
</comment>
<feature type="transmembrane region" description="Helical" evidence="7">
    <location>
        <begin position="163"/>
        <end position="186"/>
    </location>
</feature>
<reference evidence="9" key="1">
    <citation type="submission" date="2022-01" db="EMBL/GenBank/DDBJ databases">
        <title>Genome Sequence Resource for Two Populations of Ditylenchus destructor, the Migratory Endoparasitic Phytonematode.</title>
        <authorList>
            <person name="Zhang H."/>
            <person name="Lin R."/>
            <person name="Xie B."/>
        </authorList>
    </citation>
    <scope>NUCLEOTIDE SEQUENCE</scope>
    <source>
        <strain evidence="9">BazhouSP</strain>
    </source>
</reference>
<proteinExistence type="inferred from homology"/>
<dbReference type="Proteomes" id="UP001201812">
    <property type="component" value="Unassembled WGS sequence"/>
</dbReference>
<comment type="caution">
    <text evidence="9">The sequence shown here is derived from an EMBL/GenBank/DDBJ whole genome shotgun (WGS) entry which is preliminary data.</text>
</comment>
<comment type="domain">
    <text evidence="7">The DHHC domain is required for palmitoyltransferase activity.</text>
</comment>
<accession>A0AAD4N3D7</accession>
<sequence length="315" mass="36309">MATSRWKLVLANYSGIIYTVVIIIAITVLNLFHTCPALYGKEECFWPFAYASVILVELGANLALFHYFNSRNQIAYWTSKSNTFLSRNYGNRLDSVSAHSTPQELYDRTDSTSGTDSSKLCVECNIITPKRCHHCPLCNICVLRKDHHCFLIGGCVGLANQRYFIVFLFWAAIGSLYGTMINFAYLNRFVTPWYPTGWLCYIGPVTLIRWLLGYEQFFNMCLCVLFSMSFASFVGALAFFVLQMFYTSQGYTMHDYHGGRLRDQLESDGNTFDERIALVFGKRWLLNFIFPQFWLRNQMTHAIARNVFMSISKDL</sequence>
<feature type="domain" description="Palmitoyltransferase DHHC" evidence="8">
    <location>
        <begin position="116"/>
        <end position="256"/>
    </location>
</feature>
<dbReference type="AlphaFoldDB" id="A0AAD4N3D7"/>
<keyword evidence="2 7" id="KW-0808">Transferase</keyword>
<evidence type="ECO:0000313" key="9">
    <source>
        <dbReference type="EMBL" id="KAI1714377.1"/>
    </source>
</evidence>
<keyword evidence="10" id="KW-1185">Reference proteome</keyword>
<organism evidence="9 10">
    <name type="scientific">Ditylenchus destructor</name>
    <dbReference type="NCBI Taxonomy" id="166010"/>
    <lineage>
        <taxon>Eukaryota</taxon>
        <taxon>Metazoa</taxon>
        <taxon>Ecdysozoa</taxon>
        <taxon>Nematoda</taxon>
        <taxon>Chromadorea</taxon>
        <taxon>Rhabditida</taxon>
        <taxon>Tylenchina</taxon>
        <taxon>Tylenchomorpha</taxon>
        <taxon>Sphaerularioidea</taxon>
        <taxon>Anguinidae</taxon>
        <taxon>Anguininae</taxon>
        <taxon>Ditylenchus</taxon>
    </lineage>
</organism>
<gene>
    <name evidence="9" type="ORF">DdX_08472</name>
</gene>
<dbReference type="PANTHER" id="PTHR12246">
    <property type="entry name" value="PALMITOYLTRANSFERASE ZDHHC16"/>
    <property type="match status" value="1"/>
</dbReference>
<evidence type="ECO:0000256" key="7">
    <source>
        <dbReference type="RuleBase" id="RU079119"/>
    </source>
</evidence>
<evidence type="ECO:0000259" key="8">
    <source>
        <dbReference type="Pfam" id="PF01529"/>
    </source>
</evidence>
<comment type="similarity">
    <text evidence="7">Belongs to the DHHC palmitoyltransferase family.</text>
</comment>